<keyword evidence="3" id="KW-1185">Reference proteome</keyword>
<evidence type="ECO:0000313" key="2">
    <source>
        <dbReference type="EMBL" id="MFB9312932.1"/>
    </source>
</evidence>
<sequence length="123" mass="12679">MSRPAPVDPTDPVDSIREFAGDDAGAVALRDGIGQLAEHYAGTPLGDRLAAVLAGRAGMRDLAGDAEFVDLTTAFTQRFSDEWDSLDPEQRAALVDQGDTLLAGLEPAPEAGPGTAPGGPPRP</sequence>
<organism evidence="2 3">
    <name type="scientific">Nocardioides plantarum</name>
    <dbReference type="NCBI Taxonomy" id="29299"/>
    <lineage>
        <taxon>Bacteria</taxon>
        <taxon>Bacillati</taxon>
        <taxon>Actinomycetota</taxon>
        <taxon>Actinomycetes</taxon>
        <taxon>Propionibacteriales</taxon>
        <taxon>Nocardioidaceae</taxon>
        <taxon>Nocardioides</taxon>
    </lineage>
</organism>
<dbReference type="RefSeq" id="WP_140011473.1">
    <property type="nucleotide sequence ID" value="NZ_JBHMDG010000009.1"/>
</dbReference>
<proteinExistence type="predicted"/>
<evidence type="ECO:0000256" key="1">
    <source>
        <dbReference type="SAM" id="MobiDB-lite"/>
    </source>
</evidence>
<accession>A0ABV5K951</accession>
<feature type="region of interest" description="Disordered" evidence="1">
    <location>
        <begin position="98"/>
        <end position="123"/>
    </location>
</feature>
<evidence type="ECO:0000313" key="3">
    <source>
        <dbReference type="Proteomes" id="UP001589750"/>
    </source>
</evidence>
<gene>
    <name evidence="2" type="ORF">ACFFRI_07745</name>
</gene>
<feature type="compositionally biased region" description="Low complexity" evidence="1">
    <location>
        <begin position="100"/>
        <end position="114"/>
    </location>
</feature>
<name>A0ABV5K951_9ACTN</name>
<protein>
    <submittedName>
        <fullName evidence="2">Uncharacterized protein</fullName>
    </submittedName>
</protein>
<comment type="caution">
    <text evidence="2">The sequence shown here is derived from an EMBL/GenBank/DDBJ whole genome shotgun (WGS) entry which is preliminary data.</text>
</comment>
<reference evidence="2 3" key="1">
    <citation type="submission" date="2024-09" db="EMBL/GenBank/DDBJ databases">
        <authorList>
            <person name="Sun Q."/>
            <person name="Mori K."/>
        </authorList>
    </citation>
    <scope>NUCLEOTIDE SEQUENCE [LARGE SCALE GENOMIC DNA]</scope>
    <source>
        <strain evidence="2 3">JCM 9626</strain>
    </source>
</reference>
<dbReference type="Proteomes" id="UP001589750">
    <property type="component" value="Unassembled WGS sequence"/>
</dbReference>
<dbReference type="EMBL" id="JBHMDG010000009">
    <property type="protein sequence ID" value="MFB9312932.1"/>
    <property type="molecule type" value="Genomic_DNA"/>
</dbReference>